<feature type="domain" description="TonB-dependent receptor plug" evidence="14">
    <location>
        <begin position="79"/>
        <end position="183"/>
    </location>
</feature>
<comment type="subcellular location">
    <subcellularLocation>
        <location evidence="1 11">Cell outer membrane</location>
        <topology evidence="1 11">Multi-pass membrane protein</topology>
    </subcellularLocation>
</comment>
<dbReference type="InterPro" id="IPR000531">
    <property type="entry name" value="Beta-barrel_TonB"/>
</dbReference>
<dbReference type="EMBL" id="PHHF01000075">
    <property type="protein sequence ID" value="PTD17321.1"/>
    <property type="molecule type" value="Genomic_DNA"/>
</dbReference>
<dbReference type="Pfam" id="PF00593">
    <property type="entry name" value="TonB_dep_Rec_b-barrel"/>
    <property type="match status" value="1"/>
</dbReference>
<comment type="similarity">
    <text evidence="11 12">Belongs to the TonB-dependent receptor family.</text>
</comment>
<evidence type="ECO:0000256" key="9">
    <source>
        <dbReference type="ARBA" id="ARBA00023136"/>
    </source>
</evidence>
<dbReference type="InterPro" id="IPR036942">
    <property type="entry name" value="Beta-barrel_TonB_sf"/>
</dbReference>
<evidence type="ECO:0000256" key="12">
    <source>
        <dbReference type="RuleBase" id="RU003357"/>
    </source>
</evidence>
<keyword evidence="10 11" id="KW-0998">Cell outer membrane</keyword>
<name>A0A2T4HND6_9SPHN</name>
<keyword evidence="5 11" id="KW-0812">Transmembrane</keyword>
<evidence type="ECO:0008006" key="17">
    <source>
        <dbReference type="Google" id="ProtNLM"/>
    </source>
</evidence>
<evidence type="ECO:0000256" key="6">
    <source>
        <dbReference type="ARBA" id="ARBA00023004"/>
    </source>
</evidence>
<dbReference type="GO" id="GO:0006826">
    <property type="term" value="P:iron ion transport"/>
    <property type="evidence" value="ECO:0007669"/>
    <property type="project" value="UniProtKB-KW"/>
</dbReference>
<dbReference type="InterPro" id="IPR039426">
    <property type="entry name" value="TonB-dep_rcpt-like"/>
</dbReference>
<proteinExistence type="inferred from homology"/>
<dbReference type="GO" id="GO:0009279">
    <property type="term" value="C:cell outer membrane"/>
    <property type="evidence" value="ECO:0007669"/>
    <property type="project" value="UniProtKB-SubCell"/>
</dbReference>
<keyword evidence="2 11" id="KW-0813">Transport</keyword>
<keyword evidence="9 11" id="KW-0472">Membrane</keyword>
<dbReference type="InterPro" id="IPR012910">
    <property type="entry name" value="Plug_dom"/>
</dbReference>
<dbReference type="PANTHER" id="PTHR32552:SF81">
    <property type="entry name" value="TONB-DEPENDENT OUTER MEMBRANE RECEPTOR"/>
    <property type="match status" value="1"/>
</dbReference>
<keyword evidence="4" id="KW-0410">Iron transport</keyword>
<evidence type="ECO:0000256" key="8">
    <source>
        <dbReference type="ARBA" id="ARBA00023077"/>
    </source>
</evidence>
<organism evidence="15 16">
    <name type="scientific">Edaphosphingomonas fennica</name>
    <dbReference type="NCBI Taxonomy" id="114404"/>
    <lineage>
        <taxon>Bacteria</taxon>
        <taxon>Pseudomonadati</taxon>
        <taxon>Pseudomonadota</taxon>
        <taxon>Alphaproteobacteria</taxon>
        <taxon>Sphingomonadales</taxon>
        <taxon>Rhizorhabdaceae</taxon>
        <taxon>Edaphosphingomonas</taxon>
    </lineage>
</organism>
<protein>
    <recommendedName>
        <fullName evidence="17">TonB-dependent receptor</fullName>
    </recommendedName>
</protein>
<evidence type="ECO:0000256" key="10">
    <source>
        <dbReference type="ARBA" id="ARBA00023237"/>
    </source>
</evidence>
<keyword evidence="16" id="KW-1185">Reference proteome</keyword>
<reference evidence="15 16" key="1">
    <citation type="submission" date="2017-11" db="EMBL/GenBank/DDBJ databases">
        <title>Sphingomonas oleivorans sp. nov., isolated from oil-contaminated soil.</title>
        <authorList>
            <person name="Wang L."/>
            <person name="Chen L."/>
        </authorList>
    </citation>
    <scope>NUCLEOTIDE SEQUENCE [LARGE SCALE GENOMIC DNA]</scope>
    <source>
        <strain evidence="15 16">K101</strain>
    </source>
</reference>
<evidence type="ECO:0000313" key="16">
    <source>
        <dbReference type="Proteomes" id="UP000241206"/>
    </source>
</evidence>
<evidence type="ECO:0000259" key="14">
    <source>
        <dbReference type="Pfam" id="PF07715"/>
    </source>
</evidence>
<evidence type="ECO:0000256" key="1">
    <source>
        <dbReference type="ARBA" id="ARBA00004571"/>
    </source>
</evidence>
<feature type="domain" description="TonB-dependent receptor-like beta-barrel" evidence="13">
    <location>
        <begin position="293"/>
        <end position="792"/>
    </location>
</feature>
<evidence type="ECO:0000256" key="3">
    <source>
        <dbReference type="ARBA" id="ARBA00022452"/>
    </source>
</evidence>
<dbReference type="Gene3D" id="2.40.170.20">
    <property type="entry name" value="TonB-dependent receptor, beta-barrel domain"/>
    <property type="match status" value="1"/>
</dbReference>
<dbReference type="AlphaFoldDB" id="A0A2T4HND6"/>
<evidence type="ECO:0000256" key="11">
    <source>
        <dbReference type="PROSITE-ProRule" id="PRU01360"/>
    </source>
</evidence>
<dbReference type="SUPFAM" id="SSF56935">
    <property type="entry name" value="Porins"/>
    <property type="match status" value="1"/>
</dbReference>
<evidence type="ECO:0000256" key="7">
    <source>
        <dbReference type="ARBA" id="ARBA00023065"/>
    </source>
</evidence>
<sequence>MYCHDRFRPHNGEREMTEGTKAPRRLGMLLGGCAAMLLASAPAAAQVANADGGDGGQAARENAADEIIVTAQRREQAITETSASVTAFSAERLQSIDAQDARDLTMFAPSLTFIKSAQINQIAIRGLGSPGLDDFESAVGFYNDGVYTSKSRNALTPFYDMGGIEVLRGPQGVLFGKNALSGVVSLRTADPSHDFGGFVTAQGGSLDLFEATGAVTGGINDDVSFRLAGMVRRRGGYLDDLAPGKSDGGKQRTYAVRAKSTIDLGDTTRLKLKYEWFQDDEHGYTRQLTSVGPADAVNPAFNGIETELDDRVYSGQSGIYNVDALVGTRAHIATADLEQEIGNGDTLSIIAGYTNFHHVLRRGDALPIDTLLQANPTRNEAATLEIRLTSADDRPLRYIVGAYGDMTWTKRRGYSALNFTGVGQGVRAALIGNGIPAALLPSPQGFDEANTLILASPFDQKGKSWAAFAELSYDLTSKLSVTAGLRYSWDRNSIRRGFDRSLDLNGNIFASVASYAAVVPVPGFQIAPGLTVEQLLAGTMQGVYGAFLALPGTPADDGSMSDGNLQPAGRIEYRPWDRVLLYGTVQTGTKQGGFNASSLLPATAFGKEKALAFEIGAKYDFGIGYATLAAFRTNFDDLQVSATNTAGAVDTMNAAKAVSQGFEAEISVQPMRGMRLGASYAYLDAHYRRFVNAPCTVDQLHAQPNGCSQDLTGRPLPNAPANSASVYADTEIPLTDRLNLKASANIGWKSDFYTEITDTPQQKADSLAIVNGRIGVELPDTGLTVSLIAKNLFDERGALMRQRASNARDPGTILSLINEPRTFAVEARFAF</sequence>
<evidence type="ECO:0000256" key="2">
    <source>
        <dbReference type="ARBA" id="ARBA00022448"/>
    </source>
</evidence>
<keyword evidence="6" id="KW-0408">Iron</keyword>
<keyword evidence="3 11" id="KW-1134">Transmembrane beta strand</keyword>
<keyword evidence="8 12" id="KW-0798">TonB box</keyword>
<dbReference type="PANTHER" id="PTHR32552">
    <property type="entry name" value="FERRICHROME IRON RECEPTOR-RELATED"/>
    <property type="match status" value="1"/>
</dbReference>
<dbReference type="Pfam" id="PF07715">
    <property type="entry name" value="Plug"/>
    <property type="match status" value="1"/>
</dbReference>
<dbReference type="Proteomes" id="UP000241206">
    <property type="component" value="Unassembled WGS sequence"/>
</dbReference>
<accession>A0A2T4HND6</accession>
<evidence type="ECO:0000256" key="4">
    <source>
        <dbReference type="ARBA" id="ARBA00022496"/>
    </source>
</evidence>
<dbReference type="PROSITE" id="PS52016">
    <property type="entry name" value="TONB_DEPENDENT_REC_3"/>
    <property type="match status" value="1"/>
</dbReference>
<evidence type="ECO:0000256" key="5">
    <source>
        <dbReference type="ARBA" id="ARBA00022692"/>
    </source>
</evidence>
<evidence type="ECO:0000259" key="13">
    <source>
        <dbReference type="Pfam" id="PF00593"/>
    </source>
</evidence>
<gene>
    <name evidence="15" type="ORF">CV103_17635</name>
</gene>
<keyword evidence="7" id="KW-0406">Ion transport</keyword>
<evidence type="ECO:0000313" key="15">
    <source>
        <dbReference type="EMBL" id="PTD17321.1"/>
    </source>
</evidence>
<comment type="caution">
    <text evidence="15">The sequence shown here is derived from an EMBL/GenBank/DDBJ whole genome shotgun (WGS) entry which is preliminary data.</text>
</comment>